<evidence type="ECO:0000313" key="6">
    <source>
        <dbReference type="Proteomes" id="UP000236291"/>
    </source>
</evidence>
<protein>
    <submittedName>
        <fullName evidence="5">Uncharacterized protein</fullName>
    </submittedName>
</protein>
<dbReference type="Pfam" id="PF20168">
    <property type="entry name" value="PDS5"/>
    <property type="match status" value="1"/>
</dbReference>
<dbReference type="PANTHER" id="PTHR12663">
    <property type="entry name" value="ANDROGEN INDUCED INHIBITOR OF PROLIFERATION AS3 / PDS5-RELATED"/>
    <property type="match status" value="1"/>
</dbReference>
<gene>
    <name evidence="5" type="ORF">L195_g002801</name>
</gene>
<evidence type="ECO:0000256" key="1">
    <source>
        <dbReference type="ARBA" id="ARBA00004123"/>
    </source>
</evidence>
<dbReference type="GO" id="GO:0005634">
    <property type="term" value="C:nucleus"/>
    <property type="evidence" value="ECO:0007669"/>
    <property type="project" value="UniProtKB-SubCell"/>
</dbReference>
<keyword evidence="2" id="KW-0227">DNA damage</keyword>
<evidence type="ECO:0000256" key="2">
    <source>
        <dbReference type="ARBA" id="ARBA00022763"/>
    </source>
</evidence>
<organism evidence="5 6">
    <name type="scientific">Trifolium pratense</name>
    <name type="common">Red clover</name>
    <dbReference type="NCBI Taxonomy" id="57577"/>
    <lineage>
        <taxon>Eukaryota</taxon>
        <taxon>Viridiplantae</taxon>
        <taxon>Streptophyta</taxon>
        <taxon>Embryophyta</taxon>
        <taxon>Tracheophyta</taxon>
        <taxon>Spermatophyta</taxon>
        <taxon>Magnoliopsida</taxon>
        <taxon>eudicotyledons</taxon>
        <taxon>Gunneridae</taxon>
        <taxon>Pentapetalae</taxon>
        <taxon>rosids</taxon>
        <taxon>fabids</taxon>
        <taxon>Fabales</taxon>
        <taxon>Fabaceae</taxon>
        <taxon>Papilionoideae</taxon>
        <taxon>50 kb inversion clade</taxon>
        <taxon>NPAAA clade</taxon>
        <taxon>Hologalegina</taxon>
        <taxon>IRL clade</taxon>
        <taxon>Trifolieae</taxon>
        <taxon>Trifolium</taxon>
    </lineage>
</organism>
<comment type="caution">
    <text evidence="5">The sequence shown here is derived from an EMBL/GenBank/DDBJ whole genome shotgun (WGS) entry which is preliminary data.</text>
</comment>
<dbReference type="Proteomes" id="UP000236291">
    <property type="component" value="Unassembled WGS sequence"/>
</dbReference>
<feature type="non-terminal residue" evidence="5">
    <location>
        <position position="166"/>
    </location>
</feature>
<evidence type="ECO:0000256" key="4">
    <source>
        <dbReference type="ARBA" id="ARBA00023242"/>
    </source>
</evidence>
<dbReference type="EMBL" id="ASHM01001258">
    <property type="protein sequence ID" value="PNY06337.1"/>
    <property type="molecule type" value="Genomic_DNA"/>
</dbReference>
<proteinExistence type="predicted"/>
<sequence>MLKGLEKQFEMLLEHTSPVNDKLIEVIATAGPKVSFNLSGIYPFLERMCLHGTRKQAKFAVSAIVSSSSEHSVVSKLFEMESLGDDDLTSLYGTSQCSKSCQLKWNVPTILQSLGCIAQWSVSDLGSQVEEITSYICQKIIQMECLDDDLTSLNGTSQCSKSCQLK</sequence>
<comment type="subcellular location">
    <subcellularLocation>
        <location evidence="1">Nucleus</location>
    </subcellularLocation>
</comment>
<dbReference type="GO" id="GO:0007064">
    <property type="term" value="P:mitotic sister chromatid cohesion"/>
    <property type="evidence" value="ECO:0007669"/>
    <property type="project" value="InterPro"/>
</dbReference>
<dbReference type="AlphaFoldDB" id="A0A2K3NTH9"/>
<dbReference type="STRING" id="57577.A0A2K3NTH9"/>
<evidence type="ECO:0000256" key="3">
    <source>
        <dbReference type="ARBA" id="ARBA00023204"/>
    </source>
</evidence>
<evidence type="ECO:0000313" key="5">
    <source>
        <dbReference type="EMBL" id="PNY06337.1"/>
    </source>
</evidence>
<name>A0A2K3NTH9_TRIPR</name>
<reference evidence="5 6" key="1">
    <citation type="journal article" date="2014" name="Am. J. Bot.">
        <title>Genome assembly and annotation for red clover (Trifolium pratense; Fabaceae).</title>
        <authorList>
            <person name="Istvanek J."/>
            <person name="Jaros M."/>
            <person name="Krenek A."/>
            <person name="Repkova J."/>
        </authorList>
    </citation>
    <scope>NUCLEOTIDE SEQUENCE [LARGE SCALE GENOMIC DNA]</scope>
    <source>
        <strain evidence="6">cv. Tatra</strain>
        <tissue evidence="5">Young leaves</tissue>
    </source>
</reference>
<dbReference type="GO" id="GO:0006281">
    <property type="term" value="P:DNA repair"/>
    <property type="evidence" value="ECO:0007669"/>
    <property type="project" value="UniProtKB-KW"/>
</dbReference>
<keyword evidence="3" id="KW-0234">DNA repair</keyword>
<keyword evidence="4" id="KW-0539">Nucleus</keyword>
<dbReference type="InterPro" id="IPR039776">
    <property type="entry name" value="Pds5"/>
</dbReference>
<dbReference type="PANTHER" id="PTHR12663:SF50">
    <property type="entry name" value="SISTER CHROMATID COHESION PROTEIN PDS5 HOMOLOG B"/>
    <property type="match status" value="1"/>
</dbReference>
<reference evidence="5 6" key="2">
    <citation type="journal article" date="2017" name="Front. Plant Sci.">
        <title>Gene Classification and Mining of Molecular Markers Useful in Red Clover (Trifolium pratense) Breeding.</title>
        <authorList>
            <person name="Istvanek J."/>
            <person name="Dluhosova J."/>
            <person name="Dluhos P."/>
            <person name="Patkova L."/>
            <person name="Nedelnik J."/>
            <person name="Repkova J."/>
        </authorList>
    </citation>
    <scope>NUCLEOTIDE SEQUENCE [LARGE SCALE GENOMIC DNA]</scope>
    <source>
        <strain evidence="6">cv. Tatra</strain>
        <tissue evidence="5">Young leaves</tissue>
    </source>
</reference>
<dbReference type="GO" id="GO:0000785">
    <property type="term" value="C:chromatin"/>
    <property type="evidence" value="ECO:0007669"/>
    <property type="project" value="TreeGrafter"/>
</dbReference>
<accession>A0A2K3NTH9</accession>
<dbReference type="ExpressionAtlas" id="A0A2K3NTH9">
    <property type="expression patterns" value="baseline"/>
</dbReference>